<gene>
    <name evidence="3" type="ORF">CTI12_AA099450</name>
</gene>
<name>A0A2U1PUA0_ARTAN</name>
<dbReference type="OrthoDB" id="5405297at2759"/>
<dbReference type="AlphaFoldDB" id="A0A2U1PUA0"/>
<evidence type="ECO:0000313" key="3">
    <source>
        <dbReference type="EMBL" id="PWA89334.1"/>
    </source>
</evidence>
<sequence length="494" mass="56909">MDSSYDKKRMSVEGDRLSNLPDDLIHKILSYIGIKQVIEMTVLSSRWRYVWTSVPCLDFSSQDFSAVIKFSKFVTRVLTHHRNKKVQVYSIKLSFRGKTSHGFVKRIIKYAVSHDVPQLSIKSLDCKRNSELLLPLFSSRSLKHLTLTGSYSYCNGITLTSIWELPALTTLYLKGLRWFDQRADLFSNCPNLKNLTLIGCKSTPPNRLNHSVFNIFHTRLTDLTLESIEGYVNVEAPQLKNLIVKGICSLKFSADVALSLEKLDLCISKPHKSYADKIVGLLQQVQGLKFLTLNLEIVELLSSYEPISHQPSPFANLKSLKIYPVSKRIAQKKKVNVSNVVKNYFLDSSLSATVNLVKREEIRAQATLERLQRLLNQLKESIENNKAQMLMVENQRAQQETKMQWRERLTHIGSYWKDLNEWHEKVNKKACRIIKMSRKIEILLRKMPTSNRVKMQSIFARLGAEADAIMDNMIDHMRIKYSKKPCRLDVSLIS</sequence>
<dbReference type="Proteomes" id="UP000245207">
    <property type="component" value="Unassembled WGS sequence"/>
</dbReference>
<dbReference type="SMART" id="SM00256">
    <property type="entry name" value="FBOX"/>
    <property type="match status" value="1"/>
</dbReference>
<keyword evidence="4" id="KW-1185">Reference proteome</keyword>
<dbReference type="PROSITE" id="PS50181">
    <property type="entry name" value="FBOX"/>
    <property type="match status" value="1"/>
</dbReference>
<evidence type="ECO:0000259" key="2">
    <source>
        <dbReference type="PROSITE" id="PS50181"/>
    </source>
</evidence>
<dbReference type="InterPro" id="IPR032675">
    <property type="entry name" value="LRR_dom_sf"/>
</dbReference>
<dbReference type="InterPro" id="IPR001810">
    <property type="entry name" value="F-box_dom"/>
</dbReference>
<accession>A0A2U1PUA0</accession>
<dbReference type="PANTHER" id="PTHR32212:SF260">
    <property type="entry name" value="LEUCINE-RICH REPEAT DOMAIN SUPERFAMILY, F-BOX-LIKE DOMAIN SUPERFAMILY"/>
    <property type="match status" value="1"/>
</dbReference>
<dbReference type="Gene3D" id="3.80.10.10">
    <property type="entry name" value="Ribonuclease Inhibitor"/>
    <property type="match status" value="1"/>
</dbReference>
<keyword evidence="1" id="KW-0175">Coiled coil</keyword>
<dbReference type="SUPFAM" id="SSF52047">
    <property type="entry name" value="RNI-like"/>
    <property type="match status" value="1"/>
</dbReference>
<dbReference type="CDD" id="cd22160">
    <property type="entry name" value="F-box_AtFBL13-like"/>
    <property type="match status" value="1"/>
</dbReference>
<dbReference type="PANTHER" id="PTHR32212">
    <property type="entry name" value="CYCLIN-LIKE F-BOX"/>
    <property type="match status" value="1"/>
</dbReference>
<dbReference type="InterPro" id="IPR036047">
    <property type="entry name" value="F-box-like_dom_sf"/>
</dbReference>
<evidence type="ECO:0000256" key="1">
    <source>
        <dbReference type="SAM" id="Coils"/>
    </source>
</evidence>
<comment type="caution">
    <text evidence="3">The sequence shown here is derived from an EMBL/GenBank/DDBJ whole genome shotgun (WGS) entry which is preliminary data.</text>
</comment>
<evidence type="ECO:0000313" key="4">
    <source>
        <dbReference type="Proteomes" id="UP000245207"/>
    </source>
</evidence>
<dbReference type="Pfam" id="PF00646">
    <property type="entry name" value="F-box"/>
    <property type="match status" value="1"/>
</dbReference>
<protein>
    <submittedName>
        <fullName evidence="3">F-box domain, Leucine-rich repeat domain, L domain-like protein</fullName>
    </submittedName>
</protein>
<reference evidence="3 4" key="1">
    <citation type="journal article" date="2018" name="Mol. Plant">
        <title>The genome of Artemisia annua provides insight into the evolution of Asteraceae family and artemisinin biosynthesis.</title>
        <authorList>
            <person name="Shen Q."/>
            <person name="Zhang L."/>
            <person name="Liao Z."/>
            <person name="Wang S."/>
            <person name="Yan T."/>
            <person name="Shi P."/>
            <person name="Liu M."/>
            <person name="Fu X."/>
            <person name="Pan Q."/>
            <person name="Wang Y."/>
            <person name="Lv Z."/>
            <person name="Lu X."/>
            <person name="Zhang F."/>
            <person name="Jiang W."/>
            <person name="Ma Y."/>
            <person name="Chen M."/>
            <person name="Hao X."/>
            <person name="Li L."/>
            <person name="Tang Y."/>
            <person name="Lv G."/>
            <person name="Zhou Y."/>
            <person name="Sun X."/>
            <person name="Brodelius P.E."/>
            <person name="Rose J.K.C."/>
            <person name="Tang K."/>
        </authorList>
    </citation>
    <scope>NUCLEOTIDE SEQUENCE [LARGE SCALE GENOMIC DNA]</scope>
    <source>
        <strain evidence="4">cv. Huhao1</strain>
        <tissue evidence="3">Leaf</tissue>
    </source>
</reference>
<organism evidence="3 4">
    <name type="scientific">Artemisia annua</name>
    <name type="common">Sweet wormwood</name>
    <dbReference type="NCBI Taxonomy" id="35608"/>
    <lineage>
        <taxon>Eukaryota</taxon>
        <taxon>Viridiplantae</taxon>
        <taxon>Streptophyta</taxon>
        <taxon>Embryophyta</taxon>
        <taxon>Tracheophyta</taxon>
        <taxon>Spermatophyta</taxon>
        <taxon>Magnoliopsida</taxon>
        <taxon>eudicotyledons</taxon>
        <taxon>Gunneridae</taxon>
        <taxon>Pentapetalae</taxon>
        <taxon>asterids</taxon>
        <taxon>campanulids</taxon>
        <taxon>Asterales</taxon>
        <taxon>Asteraceae</taxon>
        <taxon>Asteroideae</taxon>
        <taxon>Anthemideae</taxon>
        <taxon>Artemisiinae</taxon>
        <taxon>Artemisia</taxon>
    </lineage>
</organism>
<dbReference type="EMBL" id="PKPP01000729">
    <property type="protein sequence ID" value="PWA89334.1"/>
    <property type="molecule type" value="Genomic_DNA"/>
</dbReference>
<feature type="coiled-coil region" evidence="1">
    <location>
        <begin position="357"/>
        <end position="395"/>
    </location>
</feature>
<dbReference type="SUPFAM" id="SSF81383">
    <property type="entry name" value="F-box domain"/>
    <property type="match status" value="1"/>
</dbReference>
<dbReference type="InterPro" id="IPR053781">
    <property type="entry name" value="F-box_AtFBL13-like"/>
</dbReference>
<feature type="domain" description="F-box" evidence="2">
    <location>
        <begin position="14"/>
        <end position="67"/>
    </location>
</feature>
<proteinExistence type="predicted"/>